<keyword evidence="2" id="KW-0997">Cell inner membrane</keyword>
<dbReference type="AlphaFoldDB" id="A0A2N5CEL7"/>
<keyword evidence="3" id="KW-0547">Nucleotide-binding</keyword>
<dbReference type="Gene3D" id="3.40.50.300">
    <property type="entry name" value="P-loop containing nucleotide triphosphate hydrolases"/>
    <property type="match status" value="1"/>
</dbReference>
<dbReference type="Pfam" id="PF00005">
    <property type="entry name" value="ABC_tran"/>
    <property type="match status" value="1"/>
</dbReference>
<accession>A0A2N5CEL7</accession>
<name>A0A2N5CEL7_9BURK</name>
<comment type="caution">
    <text evidence="6">The sequence shown here is derived from an EMBL/GenBank/DDBJ whole genome shotgun (WGS) entry which is preliminary data.</text>
</comment>
<evidence type="ECO:0000256" key="2">
    <source>
        <dbReference type="ARBA" id="ARBA00022519"/>
    </source>
</evidence>
<dbReference type="GO" id="GO:0016887">
    <property type="term" value="F:ATP hydrolysis activity"/>
    <property type="evidence" value="ECO:0007669"/>
    <property type="project" value="InterPro"/>
</dbReference>
<gene>
    <name evidence="6" type="ORF">CYJ10_09155</name>
</gene>
<sequence>MDGHLHIQHLTGHGRGPYTFDVTGGKCTVLSGVSGSGKSLLLRMIADLDPSDGHVRIGNTPREALSGPAWRREVTYVAAESGWWADDVRSHFDELDPADTRLARLARQVGLRDDILAARVSHLSTGERQRLALLRAIVRRPRFLLLDEPTSALDHDTTLAVEAVLREVMAEGVGLLIVSHNTDQAARLQHAHWRLCPAGLEPIHP</sequence>
<feature type="domain" description="ABC transporter" evidence="5">
    <location>
        <begin position="5"/>
        <end position="198"/>
    </location>
</feature>
<dbReference type="PROSITE" id="PS50893">
    <property type="entry name" value="ABC_TRANSPORTER_2"/>
    <property type="match status" value="1"/>
</dbReference>
<organism evidence="6 7">
    <name type="scientific">Cupriavidus pauculus</name>
    <dbReference type="NCBI Taxonomy" id="82633"/>
    <lineage>
        <taxon>Bacteria</taxon>
        <taxon>Pseudomonadati</taxon>
        <taxon>Pseudomonadota</taxon>
        <taxon>Betaproteobacteria</taxon>
        <taxon>Burkholderiales</taxon>
        <taxon>Burkholderiaceae</taxon>
        <taxon>Cupriavidus</taxon>
    </lineage>
</organism>
<evidence type="ECO:0000259" key="5">
    <source>
        <dbReference type="PROSITE" id="PS50893"/>
    </source>
</evidence>
<dbReference type="GO" id="GO:0005524">
    <property type="term" value="F:ATP binding"/>
    <property type="evidence" value="ECO:0007669"/>
    <property type="project" value="UniProtKB-KW"/>
</dbReference>
<dbReference type="SUPFAM" id="SSF52540">
    <property type="entry name" value="P-loop containing nucleoside triphosphate hydrolases"/>
    <property type="match status" value="1"/>
</dbReference>
<evidence type="ECO:0000313" key="6">
    <source>
        <dbReference type="EMBL" id="PLQ00625.1"/>
    </source>
</evidence>
<dbReference type="SMART" id="SM00382">
    <property type="entry name" value="AAA"/>
    <property type="match status" value="1"/>
</dbReference>
<dbReference type="PANTHER" id="PTHR43119:SF1">
    <property type="entry name" value="ABC TRANSPORTER DOMAIN-CONTAINING PROTEIN"/>
    <property type="match status" value="1"/>
</dbReference>
<dbReference type="PANTHER" id="PTHR43119">
    <property type="entry name" value="ABC TRANSPORT PROTEIN ATP-BINDING COMPONENT-RELATED"/>
    <property type="match status" value="1"/>
</dbReference>
<evidence type="ECO:0000313" key="7">
    <source>
        <dbReference type="Proteomes" id="UP000234341"/>
    </source>
</evidence>
<dbReference type="Proteomes" id="UP000234341">
    <property type="component" value="Unassembled WGS sequence"/>
</dbReference>
<dbReference type="InterPro" id="IPR027417">
    <property type="entry name" value="P-loop_NTPase"/>
</dbReference>
<keyword evidence="1" id="KW-1003">Cell membrane</keyword>
<dbReference type="RefSeq" id="WP_101681191.1">
    <property type="nucleotide sequence ID" value="NZ_PJRP01000003.1"/>
</dbReference>
<evidence type="ECO:0000256" key="3">
    <source>
        <dbReference type="ARBA" id="ARBA00022741"/>
    </source>
</evidence>
<evidence type="ECO:0000256" key="4">
    <source>
        <dbReference type="ARBA" id="ARBA00022840"/>
    </source>
</evidence>
<reference evidence="6 7" key="1">
    <citation type="submission" date="2017-12" db="EMBL/GenBank/DDBJ databases">
        <title>Genome sequence of the active heterotrophic nitrifier-denitrifier, Cupriavidus pauculus UM1.</title>
        <authorList>
            <person name="Putonti C."/>
            <person name="Castignetti D."/>
        </authorList>
    </citation>
    <scope>NUCLEOTIDE SEQUENCE [LARGE SCALE GENOMIC DNA]</scope>
    <source>
        <strain evidence="6 7">UM1</strain>
    </source>
</reference>
<proteinExistence type="predicted"/>
<dbReference type="CDD" id="cd00267">
    <property type="entry name" value="ABC_ATPase"/>
    <property type="match status" value="1"/>
</dbReference>
<keyword evidence="4 6" id="KW-0067">ATP-binding</keyword>
<dbReference type="InterPro" id="IPR003593">
    <property type="entry name" value="AAA+_ATPase"/>
</dbReference>
<dbReference type="OrthoDB" id="4408248at2"/>
<protein>
    <submittedName>
        <fullName evidence="6">ATP-binding protein</fullName>
    </submittedName>
</protein>
<dbReference type="InterPro" id="IPR003439">
    <property type="entry name" value="ABC_transporter-like_ATP-bd"/>
</dbReference>
<dbReference type="EMBL" id="PJRP01000003">
    <property type="protein sequence ID" value="PLQ00625.1"/>
    <property type="molecule type" value="Genomic_DNA"/>
</dbReference>
<keyword evidence="2" id="KW-0472">Membrane</keyword>
<evidence type="ECO:0000256" key="1">
    <source>
        <dbReference type="ARBA" id="ARBA00022475"/>
    </source>
</evidence>